<gene>
    <name evidence="5" type="ORF">SAMN05444362_10574</name>
</gene>
<dbReference type="GO" id="GO:0005524">
    <property type="term" value="F:ATP binding"/>
    <property type="evidence" value="ECO:0007669"/>
    <property type="project" value="UniProtKB-KW"/>
</dbReference>
<keyword evidence="2" id="KW-0067">ATP-binding</keyword>
<dbReference type="RefSeq" id="WP_062182526.1">
    <property type="nucleotide sequence ID" value="NZ_BBXL01000017.1"/>
</dbReference>
<organism evidence="5 6">
    <name type="scientific">Dysgonomonas macrotermitis</name>
    <dbReference type="NCBI Taxonomy" id="1346286"/>
    <lineage>
        <taxon>Bacteria</taxon>
        <taxon>Pseudomonadati</taxon>
        <taxon>Bacteroidota</taxon>
        <taxon>Bacteroidia</taxon>
        <taxon>Bacteroidales</taxon>
        <taxon>Dysgonomonadaceae</taxon>
        <taxon>Dysgonomonas</taxon>
    </lineage>
</organism>
<keyword evidence="1" id="KW-0547">Nucleotide-binding</keyword>
<sequence length="451" mass="51973">MAFEVDNQTKRDLDIFAVNQDSKSIFGLFNFTTCKGGENKLYHFLSEPLTDLDAIRGRSEAIAFFQQHGFTDLDIDMDTLSFAEYYQKHREYSLRRPTKLWRPLNNQLLNKLRSSENYFVVEKGVKSIIKILQRLYKFCHLLDEKSSGTLPSLFQKRNKRILEILEIQEMKVLLDMIDIRPFDVAEYNYIFRYAQQRNLQYMFDLIYEYDAYLSVAKAASEYGFCYPEVLPKTENRLKAEGIFHPFVENAINNDIQFDTNSNLLFVTGPNMAGKSTFLKALGVSVYLAHAGFPVPAKNFSMSLVSGLCTTINISDNLQSGYSHFYAEVLRVKHVAERLKVNSNMMVIFDELFRGTNVKDAYDGTLAIVSAFARIKSSFFVISTHIVEAAEELKVNSNINFRCFDIREENGHPVYTYKLKDGISTDRLGMYIIRKEGVVEMINEVLLNNNTE</sequence>
<dbReference type="Pfam" id="PF05192">
    <property type="entry name" value="MutS_III"/>
    <property type="match status" value="1"/>
</dbReference>
<dbReference type="Proteomes" id="UP000184480">
    <property type="component" value="Unassembled WGS sequence"/>
</dbReference>
<reference evidence="6" key="1">
    <citation type="submission" date="2016-11" db="EMBL/GenBank/DDBJ databases">
        <authorList>
            <person name="Varghese N."/>
            <person name="Submissions S."/>
        </authorList>
    </citation>
    <scope>NUCLEOTIDE SEQUENCE [LARGE SCALE GENOMIC DNA]</scope>
    <source>
        <strain evidence="6">DSM 27370</strain>
    </source>
</reference>
<dbReference type="InterPro" id="IPR000432">
    <property type="entry name" value="DNA_mismatch_repair_MutS_C"/>
</dbReference>
<dbReference type="SMART" id="SM00534">
    <property type="entry name" value="MUTSac"/>
    <property type="match status" value="1"/>
</dbReference>
<dbReference type="SUPFAM" id="SSF48334">
    <property type="entry name" value="DNA repair protein MutS, domain III"/>
    <property type="match status" value="1"/>
</dbReference>
<name>A0A1M5AJD7_9BACT</name>
<accession>A0A1M5AJD7</accession>
<dbReference type="GO" id="GO:0030983">
    <property type="term" value="F:mismatched DNA binding"/>
    <property type="evidence" value="ECO:0007669"/>
    <property type="project" value="InterPro"/>
</dbReference>
<dbReference type="SUPFAM" id="SSF52540">
    <property type="entry name" value="P-loop containing nucleoside triphosphate hydrolases"/>
    <property type="match status" value="1"/>
</dbReference>
<evidence type="ECO:0000256" key="1">
    <source>
        <dbReference type="ARBA" id="ARBA00022741"/>
    </source>
</evidence>
<proteinExistence type="predicted"/>
<protein>
    <submittedName>
        <fullName evidence="5">MutS domain III</fullName>
    </submittedName>
</protein>
<dbReference type="EMBL" id="FQUC01000005">
    <property type="protein sequence ID" value="SHF30430.1"/>
    <property type="molecule type" value="Genomic_DNA"/>
</dbReference>
<dbReference type="AlphaFoldDB" id="A0A1M5AJD7"/>
<dbReference type="InterPro" id="IPR027417">
    <property type="entry name" value="P-loop_NTPase"/>
</dbReference>
<dbReference type="GO" id="GO:0140664">
    <property type="term" value="F:ATP-dependent DNA damage sensor activity"/>
    <property type="evidence" value="ECO:0007669"/>
    <property type="project" value="InterPro"/>
</dbReference>
<dbReference type="STRING" id="1346286.SAMN05444362_10574"/>
<evidence type="ECO:0000256" key="3">
    <source>
        <dbReference type="ARBA" id="ARBA00023125"/>
    </source>
</evidence>
<dbReference type="InterPro" id="IPR045076">
    <property type="entry name" value="MutS"/>
</dbReference>
<dbReference type="GO" id="GO:0006298">
    <property type="term" value="P:mismatch repair"/>
    <property type="evidence" value="ECO:0007669"/>
    <property type="project" value="InterPro"/>
</dbReference>
<dbReference type="Gene3D" id="1.10.1420.10">
    <property type="match status" value="1"/>
</dbReference>
<dbReference type="Pfam" id="PF00488">
    <property type="entry name" value="MutS_V"/>
    <property type="match status" value="1"/>
</dbReference>
<dbReference type="OrthoDB" id="9802448at2"/>
<dbReference type="InterPro" id="IPR036187">
    <property type="entry name" value="DNA_mismatch_repair_MutS_sf"/>
</dbReference>
<keyword evidence="3" id="KW-0238">DNA-binding</keyword>
<evidence type="ECO:0000256" key="2">
    <source>
        <dbReference type="ARBA" id="ARBA00022840"/>
    </source>
</evidence>
<evidence type="ECO:0000313" key="6">
    <source>
        <dbReference type="Proteomes" id="UP000184480"/>
    </source>
</evidence>
<keyword evidence="6" id="KW-1185">Reference proteome</keyword>
<evidence type="ECO:0000313" key="5">
    <source>
        <dbReference type="EMBL" id="SHF30430.1"/>
    </source>
</evidence>
<evidence type="ECO:0000259" key="4">
    <source>
        <dbReference type="SMART" id="SM00534"/>
    </source>
</evidence>
<feature type="domain" description="DNA mismatch repair proteins mutS family" evidence="4">
    <location>
        <begin position="261"/>
        <end position="446"/>
    </location>
</feature>
<dbReference type="PANTHER" id="PTHR11361">
    <property type="entry name" value="DNA MISMATCH REPAIR PROTEIN MUTS FAMILY MEMBER"/>
    <property type="match status" value="1"/>
</dbReference>
<dbReference type="Gene3D" id="3.40.50.300">
    <property type="entry name" value="P-loop containing nucleotide triphosphate hydrolases"/>
    <property type="match status" value="1"/>
</dbReference>
<dbReference type="InterPro" id="IPR007696">
    <property type="entry name" value="DNA_mismatch_repair_MutS_core"/>
</dbReference>
<dbReference type="PANTHER" id="PTHR11361:SF99">
    <property type="entry name" value="DNA MISMATCH REPAIR PROTEIN"/>
    <property type="match status" value="1"/>
</dbReference>